<dbReference type="EMBL" id="QVMU01000031">
    <property type="protein sequence ID" value="RJX65848.1"/>
    <property type="molecule type" value="Genomic_DNA"/>
</dbReference>
<dbReference type="AlphaFoldDB" id="A0A3A6Q8D6"/>
<proteinExistence type="predicted"/>
<organism evidence="2 3">
    <name type="scientific">Vibrio sinensis</name>
    <dbReference type="NCBI Taxonomy" id="2302434"/>
    <lineage>
        <taxon>Bacteria</taxon>
        <taxon>Pseudomonadati</taxon>
        <taxon>Pseudomonadota</taxon>
        <taxon>Gammaproteobacteria</taxon>
        <taxon>Vibrionales</taxon>
        <taxon>Vibrionaceae</taxon>
        <taxon>Vibrio</taxon>
    </lineage>
</organism>
<accession>A0A3A6Q8D6</accession>
<evidence type="ECO:0000313" key="2">
    <source>
        <dbReference type="EMBL" id="RJX65848.1"/>
    </source>
</evidence>
<dbReference type="GO" id="GO:0003677">
    <property type="term" value="F:DNA binding"/>
    <property type="evidence" value="ECO:0007669"/>
    <property type="project" value="InterPro"/>
</dbReference>
<gene>
    <name evidence="2" type="ORF">DZ860_21045</name>
</gene>
<protein>
    <submittedName>
        <fullName evidence="2">XRE family transcriptional regulator</fullName>
    </submittedName>
</protein>
<reference evidence="2 3" key="1">
    <citation type="submission" date="2018-08" db="EMBL/GenBank/DDBJ databases">
        <title>Vibrio isolated from the Eastern China Marginal Seas.</title>
        <authorList>
            <person name="Li Y."/>
        </authorList>
    </citation>
    <scope>NUCLEOTIDE SEQUENCE [LARGE SCALE GENOMIC DNA]</scope>
    <source>
        <strain evidence="2 3">BEI233</strain>
    </source>
</reference>
<name>A0A3A6Q8D6_9VIBR</name>
<dbReference type="SUPFAM" id="SSF47413">
    <property type="entry name" value="lambda repressor-like DNA-binding domains"/>
    <property type="match status" value="1"/>
</dbReference>
<dbReference type="RefSeq" id="WP_120034957.1">
    <property type="nucleotide sequence ID" value="NZ_QVMU01000031.1"/>
</dbReference>
<dbReference type="InterPro" id="IPR010982">
    <property type="entry name" value="Lambda_DNA-bd_dom_sf"/>
</dbReference>
<comment type="caution">
    <text evidence="2">The sequence shown here is derived from an EMBL/GenBank/DDBJ whole genome shotgun (WGS) entry which is preliminary data.</text>
</comment>
<feature type="domain" description="HTH cro/C1-type" evidence="1">
    <location>
        <begin position="33"/>
        <end position="73"/>
    </location>
</feature>
<dbReference type="InterPro" id="IPR001387">
    <property type="entry name" value="Cro/C1-type_HTH"/>
</dbReference>
<dbReference type="Proteomes" id="UP000273252">
    <property type="component" value="Unassembled WGS sequence"/>
</dbReference>
<keyword evidence="3" id="KW-1185">Reference proteome</keyword>
<dbReference type="CDD" id="cd00093">
    <property type="entry name" value="HTH_XRE"/>
    <property type="match status" value="1"/>
</dbReference>
<evidence type="ECO:0000259" key="1">
    <source>
        <dbReference type="PROSITE" id="PS50943"/>
    </source>
</evidence>
<sequence>MTPHPQYARDEFDIDGYQTRLSTAIKTVPNYKLAAITKISRNTLTKYQYHQSSPDMRKLCLIAKATNVSVIWILFGTRSQTGSIGIPSN</sequence>
<dbReference type="Gene3D" id="1.10.260.40">
    <property type="entry name" value="lambda repressor-like DNA-binding domains"/>
    <property type="match status" value="1"/>
</dbReference>
<dbReference type="PROSITE" id="PS50943">
    <property type="entry name" value="HTH_CROC1"/>
    <property type="match status" value="1"/>
</dbReference>
<evidence type="ECO:0000313" key="3">
    <source>
        <dbReference type="Proteomes" id="UP000273252"/>
    </source>
</evidence>